<dbReference type="Gene3D" id="3.40.50.300">
    <property type="entry name" value="P-loop containing nucleotide triphosphate hydrolases"/>
    <property type="match status" value="1"/>
</dbReference>
<dbReference type="SMART" id="SM01024">
    <property type="entry name" value="BCS1_N"/>
    <property type="match status" value="1"/>
</dbReference>
<name>A0A448WTR3_9PLAT</name>
<comment type="caution">
    <text evidence="2">The sequence shown here is derived from an EMBL/GenBank/DDBJ whole genome shotgun (WGS) entry which is preliminary data.</text>
</comment>
<dbReference type="SUPFAM" id="SSF52540">
    <property type="entry name" value="P-loop containing nucleoside triphosphate hydrolases"/>
    <property type="match status" value="1"/>
</dbReference>
<dbReference type="PANTHER" id="PTHR23070">
    <property type="entry name" value="BCS1 AAA-TYPE ATPASE"/>
    <property type="match status" value="1"/>
</dbReference>
<protein>
    <recommendedName>
        <fullName evidence="1">BCS1 N-terminal domain-containing protein</fullName>
    </recommendedName>
</protein>
<dbReference type="EMBL" id="CAAALY010044643">
    <property type="protein sequence ID" value="VEL20081.1"/>
    <property type="molecule type" value="Genomic_DNA"/>
</dbReference>
<accession>A0A448WTR3</accession>
<dbReference type="OrthoDB" id="10251412at2759"/>
<dbReference type="InterPro" id="IPR050747">
    <property type="entry name" value="Mitochondrial_chaperone_BCS1"/>
</dbReference>
<dbReference type="AlphaFoldDB" id="A0A448WTR3"/>
<reference evidence="2" key="1">
    <citation type="submission" date="2018-11" db="EMBL/GenBank/DDBJ databases">
        <authorList>
            <consortium name="Pathogen Informatics"/>
        </authorList>
    </citation>
    <scope>NUCLEOTIDE SEQUENCE</scope>
</reference>
<evidence type="ECO:0000313" key="3">
    <source>
        <dbReference type="Proteomes" id="UP000784294"/>
    </source>
</evidence>
<evidence type="ECO:0000313" key="2">
    <source>
        <dbReference type="EMBL" id="VEL20081.1"/>
    </source>
</evidence>
<sequence length="303" mass="33938">MDMLFSKQSHLANVADESVSGPLSLLYSGLKENPYFSAGAGLFGMGLGAAAVRRFAQLTQLLVRRNFTLTLEVASHDTAYPWVLHWLSVMAHRSSNSRFAKAAGQHLAVQTNVIRTEGGRIRAQFDFIPSTGIHYFIHAKRIIRVERVRSDQTLQGASMAPFESVTLTTFGRDASIFQNILKDAREAAMSKHDGWTVIYKAVGPEWRQFGYPRPRRPISSVVLHKGISEAIVKDVKEFIGRLTFFVLTLKTLFKLDNQQWYTQRGIPYRRGYLLHGPPGCGKSSFITALAGNVADINFYNNKI</sequence>
<dbReference type="Pfam" id="PF08740">
    <property type="entry name" value="BCS1_N"/>
    <property type="match status" value="1"/>
</dbReference>
<dbReference type="InterPro" id="IPR027417">
    <property type="entry name" value="P-loop_NTPase"/>
</dbReference>
<proteinExistence type="predicted"/>
<evidence type="ECO:0000259" key="1">
    <source>
        <dbReference type="SMART" id="SM01024"/>
    </source>
</evidence>
<keyword evidence="3" id="KW-1185">Reference proteome</keyword>
<organism evidence="2 3">
    <name type="scientific">Protopolystoma xenopodis</name>
    <dbReference type="NCBI Taxonomy" id="117903"/>
    <lineage>
        <taxon>Eukaryota</taxon>
        <taxon>Metazoa</taxon>
        <taxon>Spiralia</taxon>
        <taxon>Lophotrochozoa</taxon>
        <taxon>Platyhelminthes</taxon>
        <taxon>Monogenea</taxon>
        <taxon>Polyopisthocotylea</taxon>
        <taxon>Polystomatidea</taxon>
        <taxon>Polystomatidae</taxon>
        <taxon>Protopolystoma</taxon>
    </lineage>
</organism>
<feature type="domain" description="BCS1 N-terminal" evidence="1">
    <location>
        <begin position="43"/>
        <end position="221"/>
    </location>
</feature>
<dbReference type="Proteomes" id="UP000784294">
    <property type="component" value="Unassembled WGS sequence"/>
</dbReference>
<dbReference type="InterPro" id="IPR014851">
    <property type="entry name" value="BCS1_N"/>
</dbReference>
<gene>
    <name evidence="2" type="ORF">PXEA_LOCUS13521</name>
</gene>